<protein>
    <recommendedName>
        <fullName evidence="1">Methyltransferase type 11 domain-containing protein</fullName>
    </recommendedName>
</protein>
<dbReference type="CDD" id="cd02440">
    <property type="entry name" value="AdoMet_MTases"/>
    <property type="match status" value="1"/>
</dbReference>
<keyword evidence="3" id="KW-1185">Reference proteome</keyword>
<accession>A0A348B0J0</accession>
<dbReference type="AlphaFoldDB" id="A0A348B0J0"/>
<dbReference type="InterPro" id="IPR013216">
    <property type="entry name" value="Methyltransf_11"/>
</dbReference>
<dbReference type="KEGG" id="sacd:HS1genome_0081"/>
<dbReference type="Gene3D" id="3.40.50.150">
    <property type="entry name" value="Vaccinia Virus protein VP39"/>
    <property type="match status" value="1"/>
</dbReference>
<evidence type="ECO:0000313" key="3">
    <source>
        <dbReference type="Proteomes" id="UP000276741"/>
    </source>
</evidence>
<dbReference type="GO" id="GO:0008757">
    <property type="term" value="F:S-adenosylmethionine-dependent methyltransferase activity"/>
    <property type="evidence" value="ECO:0007669"/>
    <property type="project" value="InterPro"/>
</dbReference>
<dbReference type="Pfam" id="PF08241">
    <property type="entry name" value="Methyltransf_11"/>
    <property type="match status" value="1"/>
</dbReference>
<dbReference type="PANTHER" id="PTHR43591:SF110">
    <property type="entry name" value="RHODANESE DOMAIN-CONTAINING PROTEIN"/>
    <property type="match status" value="1"/>
</dbReference>
<dbReference type="InterPro" id="IPR029063">
    <property type="entry name" value="SAM-dependent_MTases_sf"/>
</dbReference>
<proteinExistence type="predicted"/>
<organism evidence="2 3">
    <name type="scientific">Sulfodiicoccus acidiphilus</name>
    <dbReference type="NCBI Taxonomy" id="1670455"/>
    <lineage>
        <taxon>Archaea</taxon>
        <taxon>Thermoproteota</taxon>
        <taxon>Thermoprotei</taxon>
        <taxon>Sulfolobales</taxon>
        <taxon>Sulfolobaceae</taxon>
        <taxon>Sulfodiicoccus</taxon>
    </lineage>
</organism>
<dbReference type="Proteomes" id="UP000276741">
    <property type="component" value="Chromosome"/>
</dbReference>
<dbReference type="PANTHER" id="PTHR43591">
    <property type="entry name" value="METHYLTRANSFERASE"/>
    <property type="match status" value="1"/>
</dbReference>
<dbReference type="EMBL" id="AP018553">
    <property type="protein sequence ID" value="BBD71692.1"/>
    <property type="molecule type" value="Genomic_DNA"/>
</dbReference>
<sequence>MNSKLRCPQGHQYTINNGFVDFLEGQTKEGFLERIARIYEGLWAPLGFALSSRRSYEWMARKSIFSSGRIVLDVATGTGKSFDYVNCELCIGLDVSARLLAEAKKRRPHLQLIRADAMRIPLSDGSIDGVIFNLAFHLIPNKTKALEEVERVLKKGGRLTMTTLVSDTTLGKALGTLFHAEPLRTSELHELAKTVGLKVEHSEINGAWLTIQAIKDNR</sequence>
<dbReference type="SUPFAM" id="SSF53335">
    <property type="entry name" value="S-adenosyl-L-methionine-dependent methyltransferases"/>
    <property type="match status" value="1"/>
</dbReference>
<evidence type="ECO:0000313" key="2">
    <source>
        <dbReference type="EMBL" id="BBD71692.1"/>
    </source>
</evidence>
<gene>
    <name evidence="2" type="ORF">HS1genome_0081</name>
</gene>
<name>A0A348B0J0_9CREN</name>
<reference evidence="3" key="1">
    <citation type="submission" date="2018-04" db="EMBL/GenBank/DDBJ databases">
        <title>Complete genome sequence of Sulfodiicoccus acidiphilus strain HS-1.</title>
        <authorList>
            <person name="Sakai H.D."/>
            <person name="Kurosawa N."/>
        </authorList>
    </citation>
    <scope>NUCLEOTIDE SEQUENCE [LARGE SCALE GENOMIC DNA]</scope>
    <source>
        <strain evidence="3">HS-1</strain>
    </source>
</reference>
<feature type="domain" description="Methyltransferase type 11" evidence="1">
    <location>
        <begin position="72"/>
        <end position="160"/>
    </location>
</feature>
<evidence type="ECO:0000259" key="1">
    <source>
        <dbReference type="Pfam" id="PF08241"/>
    </source>
</evidence>